<dbReference type="GO" id="GO:0031416">
    <property type="term" value="C:NatB complex"/>
    <property type="evidence" value="ECO:0007669"/>
    <property type="project" value="TreeGrafter"/>
</dbReference>
<gene>
    <name evidence="2" type="ORF">M501DRAFT_1027763</name>
</gene>
<dbReference type="InterPro" id="IPR011990">
    <property type="entry name" value="TPR-like_helical_dom_sf"/>
</dbReference>
<reference evidence="2" key="1">
    <citation type="journal article" date="2020" name="Stud. Mycol.">
        <title>101 Dothideomycetes genomes: a test case for predicting lifestyles and emergence of pathogens.</title>
        <authorList>
            <person name="Haridas S."/>
            <person name="Albert R."/>
            <person name="Binder M."/>
            <person name="Bloem J."/>
            <person name="Labutti K."/>
            <person name="Salamov A."/>
            <person name="Andreopoulos B."/>
            <person name="Baker S."/>
            <person name="Barry K."/>
            <person name="Bills G."/>
            <person name="Bluhm B."/>
            <person name="Cannon C."/>
            <person name="Castanera R."/>
            <person name="Culley D."/>
            <person name="Daum C."/>
            <person name="Ezra D."/>
            <person name="Gonzalez J."/>
            <person name="Henrissat B."/>
            <person name="Kuo A."/>
            <person name="Liang C."/>
            <person name="Lipzen A."/>
            <person name="Lutzoni F."/>
            <person name="Magnuson J."/>
            <person name="Mondo S."/>
            <person name="Nolan M."/>
            <person name="Ohm R."/>
            <person name="Pangilinan J."/>
            <person name="Park H.-J."/>
            <person name="Ramirez L."/>
            <person name="Alfaro M."/>
            <person name="Sun H."/>
            <person name="Tritt A."/>
            <person name="Yoshinaga Y."/>
            <person name="Zwiers L.-H."/>
            <person name="Turgeon B."/>
            <person name="Goodwin S."/>
            <person name="Spatafora J."/>
            <person name="Crous P."/>
            <person name="Grigoriev I."/>
        </authorList>
    </citation>
    <scope>NUCLEOTIDE SEQUENCE</scope>
    <source>
        <strain evidence="2">CBS 101060</strain>
    </source>
</reference>
<evidence type="ECO:0000313" key="3">
    <source>
        <dbReference type="Proteomes" id="UP000799429"/>
    </source>
</evidence>
<comment type="caution">
    <text evidence="2">The sequence shown here is derived from an EMBL/GenBank/DDBJ whole genome shotgun (WGS) entry which is preliminary data.</text>
</comment>
<sequence>MDSVEKILNLNATYGKNFKQALKECSKRLQKQPQNTYLLYWKALIFHSLSAFDESLQICHELCDWKPAIGDLVFLSHIYRLIFLCHQFSSNPGPEHFPLTAGPKAQRIWVNAVLLCSDKKVDPVLAYRTYMENAMSLSCIKDVQNALFFLRNTSKNEPKYYFSWIVMSQIVSDRLRSNDGRASEQIANQAFSSLKQSIDNTISGKDDRPPIQSAREKRLVVTIYKKQKRVAELLGDAQTFSLIHTAEDDTILQSQLDLFEEKSDWKSMWHLSSHTMNQGLEESASPFQKSLAEEWWLWKAVITSVDELRDEEITKTFNSLRSKHTEAHQNTRKVRITAIAVLSHASYTSKVFNFCKDFFCDFFELPSCFNDLARYVQDLDVDYQRAFLDHVSTWSESKRTEDEDDHDAYLRWLALEVIALKFDYLLLFSKPDKCGTEFTDDFVSNCIQIYTLSQSTGDTATCDDALILAVMVLFRLSTGSDLPTSREQCHLQAACLLSYLVERSPNNRGAQLLYVYYFTLMGFGSLAIGRYRDINIKEIMVDSLSYVLFSRISSIHPFDVTTGSTQQSGDLSSMLTSAIKVYPASLDKIRAFMSADIKEVEYDKLFEVAELQDSLSQSITRQMLIQEQRRILRLRGLPSNDRDHRGQAIRWDNLNDNRDFNALPDFECIGRVNPVQRLDGDSRGGISWIAGREFVETTWDLLEGRPFDLNLMQSPLWETSSTAPDKSTDDELMCTALYEAILRAIHDIYAASDDPHLRKLVVGIPVSGITKALEDIEKKLILQGPLKLSHFEKEEEFWEFKPRWSFYHSRFITLDALKAVTKLLAIVHPITKQKSHKLKKEVSQKQLDQISSLVDQTYKTIRKQAISLKNKLAEDEMQNFESVVLDENVVGELIGGLIGRENVRKYGSRFYGSTQEALDGLLNVKL</sequence>
<dbReference type="PANTHER" id="PTHR22767:SF3">
    <property type="entry name" value="N-ALPHA-ACETYLTRANSFERASE 25, NATB AUXILIARY SUBUNIT"/>
    <property type="match status" value="1"/>
</dbReference>
<dbReference type="PANTHER" id="PTHR22767">
    <property type="entry name" value="N-TERMINAL ACETYLTRANSFERASE-RELATED"/>
    <property type="match status" value="1"/>
</dbReference>
<dbReference type="AlphaFoldDB" id="A0A9P4SI05"/>
<keyword evidence="3" id="KW-1185">Reference proteome</keyword>
<comment type="similarity">
    <text evidence="1">Belongs to the MDM20/NAA25 family.</text>
</comment>
<dbReference type="OrthoDB" id="24670at2759"/>
<name>A0A9P4SI05_9PEZI</name>
<accession>A0A9P4SI05</accession>
<proteinExistence type="inferred from homology"/>
<dbReference type="Pfam" id="PF09797">
    <property type="entry name" value="NatB_MDM20"/>
    <property type="match status" value="1"/>
</dbReference>
<dbReference type="Proteomes" id="UP000799429">
    <property type="component" value="Unassembled WGS sequence"/>
</dbReference>
<dbReference type="EMBL" id="MU006089">
    <property type="protein sequence ID" value="KAF2842890.1"/>
    <property type="molecule type" value="Genomic_DNA"/>
</dbReference>
<evidence type="ECO:0000313" key="2">
    <source>
        <dbReference type="EMBL" id="KAF2842890.1"/>
    </source>
</evidence>
<organism evidence="2 3">
    <name type="scientific">Patellaria atrata CBS 101060</name>
    <dbReference type="NCBI Taxonomy" id="1346257"/>
    <lineage>
        <taxon>Eukaryota</taxon>
        <taxon>Fungi</taxon>
        <taxon>Dikarya</taxon>
        <taxon>Ascomycota</taxon>
        <taxon>Pezizomycotina</taxon>
        <taxon>Dothideomycetes</taxon>
        <taxon>Dothideomycetes incertae sedis</taxon>
        <taxon>Patellariales</taxon>
        <taxon>Patellariaceae</taxon>
        <taxon>Patellaria</taxon>
    </lineage>
</organism>
<dbReference type="InterPro" id="IPR019183">
    <property type="entry name" value="NAA25_NatB_aux_su"/>
</dbReference>
<dbReference type="SUPFAM" id="SSF48452">
    <property type="entry name" value="TPR-like"/>
    <property type="match status" value="1"/>
</dbReference>
<protein>
    <submittedName>
        <fullName evidence="2">Uncharacterized protein</fullName>
    </submittedName>
</protein>
<evidence type="ECO:0000256" key="1">
    <source>
        <dbReference type="ARBA" id="ARBA00006298"/>
    </source>
</evidence>